<dbReference type="Pfam" id="PF00078">
    <property type="entry name" value="RVT_1"/>
    <property type="match status" value="1"/>
</dbReference>
<feature type="domain" description="Reverse transcriptase" evidence="1">
    <location>
        <begin position="267"/>
        <end position="379"/>
    </location>
</feature>
<accession>A0ABQ9K211</accession>
<evidence type="ECO:0000259" key="1">
    <source>
        <dbReference type="Pfam" id="PF00078"/>
    </source>
</evidence>
<dbReference type="Proteomes" id="UP001162164">
    <property type="component" value="Unassembled WGS sequence"/>
</dbReference>
<keyword evidence="3" id="KW-1185">Reference proteome</keyword>
<dbReference type="InterPro" id="IPR000477">
    <property type="entry name" value="RT_dom"/>
</dbReference>
<evidence type="ECO:0000313" key="3">
    <source>
        <dbReference type="Proteomes" id="UP001162164"/>
    </source>
</evidence>
<sequence>MRLFKWNKYPPQNDGEIVLNENDEPDRDDRGGMQVREEVMRSLECKTHVQLSYDNLCSTIFEAAKKLNLMKITSYSPTSAKRGNEHCSKPWYDLECLSLKKQLKNALKIESKFNYIEIKKKYKTLLKLKKHNYESDIIMTLSNARNSKDFWLTVNKYRGHKKNASLPIVVWEYFMDSMYPPSLNVNEAILFDARYPLLDAPITSDETYSVLSLCKNRKSPGVDSITYEFLKNLPYNWILYLTSLFNRIFETAIIPTSWSEILLAMIHKGGDINEPSNYRGLAMLNCPAKLFTSILLKRLSTWCEEFDILPESQAGFRTGRGCVDNVYTLSSVIQSHIRHRKSKIFTIFVDFKRAFDSIKRELLWFKLFSLGVTSSILRVVQNLEMAYITTDKAKQAVGAIIPIMSKTKIDTWHPRIKLFESLALSTMSNCAPVWAIRYAEHLERDINMTLNILKAKMDL</sequence>
<protein>
    <recommendedName>
        <fullName evidence="1">Reverse transcriptase domain-containing protein</fullName>
    </recommendedName>
</protein>
<name>A0ABQ9K211_9CUCU</name>
<reference evidence="2" key="1">
    <citation type="journal article" date="2023" name="Insect Mol. Biol.">
        <title>Genome sequencing provides insights into the evolution of gene families encoding plant cell wall-degrading enzymes in longhorned beetles.</title>
        <authorList>
            <person name="Shin N.R."/>
            <person name="Okamura Y."/>
            <person name="Kirsch R."/>
            <person name="Pauchet Y."/>
        </authorList>
    </citation>
    <scope>NUCLEOTIDE SEQUENCE</scope>
    <source>
        <strain evidence="2">MMC_N1</strain>
    </source>
</reference>
<dbReference type="EMBL" id="JAPWTJ010000068">
    <property type="protein sequence ID" value="KAJ8983617.1"/>
    <property type="molecule type" value="Genomic_DNA"/>
</dbReference>
<gene>
    <name evidence="2" type="ORF">NQ317_004255</name>
</gene>
<organism evidence="2 3">
    <name type="scientific">Molorchus minor</name>
    <dbReference type="NCBI Taxonomy" id="1323400"/>
    <lineage>
        <taxon>Eukaryota</taxon>
        <taxon>Metazoa</taxon>
        <taxon>Ecdysozoa</taxon>
        <taxon>Arthropoda</taxon>
        <taxon>Hexapoda</taxon>
        <taxon>Insecta</taxon>
        <taxon>Pterygota</taxon>
        <taxon>Neoptera</taxon>
        <taxon>Endopterygota</taxon>
        <taxon>Coleoptera</taxon>
        <taxon>Polyphaga</taxon>
        <taxon>Cucujiformia</taxon>
        <taxon>Chrysomeloidea</taxon>
        <taxon>Cerambycidae</taxon>
        <taxon>Lamiinae</taxon>
        <taxon>Monochamini</taxon>
        <taxon>Molorchus</taxon>
    </lineage>
</organism>
<comment type="caution">
    <text evidence="2">The sequence shown here is derived from an EMBL/GenBank/DDBJ whole genome shotgun (WGS) entry which is preliminary data.</text>
</comment>
<dbReference type="PANTHER" id="PTHR19446">
    <property type="entry name" value="REVERSE TRANSCRIPTASES"/>
    <property type="match status" value="1"/>
</dbReference>
<proteinExistence type="predicted"/>
<evidence type="ECO:0000313" key="2">
    <source>
        <dbReference type="EMBL" id="KAJ8983617.1"/>
    </source>
</evidence>